<dbReference type="OrthoDB" id="294378at2759"/>
<evidence type="ECO:0000256" key="2">
    <source>
        <dbReference type="ARBA" id="ARBA00022737"/>
    </source>
</evidence>
<accession>X6MZ92</accession>
<dbReference type="InterPro" id="IPR052472">
    <property type="entry name" value="MORN3"/>
</dbReference>
<comment type="subcellular location">
    <subcellularLocation>
        <location evidence="1">Cytoplasmic vesicle</location>
        <location evidence="1">Secretory vesicle</location>
        <location evidence="1">Acrosome</location>
    </subcellularLocation>
</comment>
<dbReference type="Proteomes" id="UP000023152">
    <property type="component" value="Unassembled WGS sequence"/>
</dbReference>
<evidence type="ECO:0000313" key="7">
    <source>
        <dbReference type="Proteomes" id="UP000023152"/>
    </source>
</evidence>
<comment type="caution">
    <text evidence="6">The sequence shown here is derived from an EMBL/GenBank/DDBJ whole genome shotgun (WGS) entry which is preliminary data.</text>
</comment>
<evidence type="ECO:0000256" key="5">
    <source>
        <dbReference type="ARBA" id="ARBA00045851"/>
    </source>
</evidence>
<dbReference type="SMART" id="SM00698">
    <property type="entry name" value="MORN"/>
    <property type="match status" value="6"/>
</dbReference>
<name>X6MZ92_RETFI</name>
<dbReference type="PANTHER" id="PTHR46511">
    <property type="entry name" value="MORN REPEAT-CONTAINING PROTEIN 3"/>
    <property type="match status" value="1"/>
</dbReference>
<comment type="function">
    <text evidence="5">Assembles a suppression complex (suppresome) by tethering SIRT1 and MDM2 to regulate composite modifications of p53/TP53. Confers both deacetylation-mediated functional inactivation, by SIRT1, and ubiquitination-dependent degradation, by MDM2, of p53/TP53, promoting a proliferative and cell survival behaviors. May play a role in the regulation of spermatogenesis.</text>
</comment>
<keyword evidence="7" id="KW-1185">Reference proteome</keyword>
<keyword evidence="2" id="KW-0677">Repeat</keyword>
<dbReference type="Gene3D" id="2.20.110.10">
    <property type="entry name" value="Histone H3 K4-specific methyltransferase SET7/9 N-terminal domain"/>
    <property type="match status" value="2"/>
</dbReference>
<evidence type="ECO:0000313" key="6">
    <source>
        <dbReference type="EMBL" id="ETO19146.1"/>
    </source>
</evidence>
<evidence type="ECO:0000256" key="3">
    <source>
        <dbReference type="ARBA" id="ARBA00023329"/>
    </source>
</evidence>
<dbReference type="FunFam" id="2.20.110.10:FF:000002">
    <property type="entry name" value="Phosphatidylinositol 4-phosphate 5-kinase 8"/>
    <property type="match status" value="1"/>
</dbReference>
<evidence type="ECO:0000256" key="4">
    <source>
        <dbReference type="ARBA" id="ARBA00039854"/>
    </source>
</evidence>
<dbReference type="InterPro" id="IPR003409">
    <property type="entry name" value="MORN"/>
</dbReference>
<sequence length="478" mass="55842">METLSRQETNNNEEMTALDTQLWKIHVQRSKKQGKKNRVYSVNNAALQGNKKKFTPESFQINSKTNSLTNLNRTTTSKWQVTNTYDGEWKNDLRHGYGVETLANGVKYEGEWKYNKKSDYGVLWVPNSQKENKIANDEMQSVHVQSLLELQTKIQNEMIQSNSDNSVQSTSMRPREHQNTHLLKNNLRKMYQGYWKNDFRDVSYLMKKKKGKGIFYFKNGDRYEGEYRKNVRHGYGVMHYKNGDKYSGDWQFQKKTGFGRYTFAATNDIFEGYWLFDRKEGPGHYMYSKTNQLYVGEWCKDVPVCGYLINPNPTFLQNQIPELFLVEADDVLKKQIQSVRQERNAIRSLANSSIEALFERHSQTADMLNVVFLGIAVPLRKMHPTDLHFVRFYVLQSRLLQVIAEFGIGNTSTDILHSTLDNLGVKFGKPSQKTILKLKEKNCVVDQKTYTPTQSQQYLIMTLFDFAKFIFLLKKIRN</sequence>
<reference evidence="6 7" key="1">
    <citation type="journal article" date="2013" name="Curr. Biol.">
        <title>The Genome of the Foraminiferan Reticulomyxa filosa.</title>
        <authorList>
            <person name="Glockner G."/>
            <person name="Hulsmann N."/>
            <person name="Schleicher M."/>
            <person name="Noegel A.A."/>
            <person name="Eichinger L."/>
            <person name="Gallinger C."/>
            <person name="Pawlowski J."/>
            <person name="Sierra R."/>
            <person name="Euteneuer U."/>
            <person name="Pillet L."/>
            <person name="Moustafa A."/>
            <person name="Platzer M."/>
            <person name="Groth M."/>
            <person name="Szafranski K."/>
            <person name="Schliwa M."/>
        </authorList>
    </citation>
    <scope>NUCLEOTIDE SEQUENCE [LARGE SCALE GENOMIC DNA]</scope>
</reference>
<dbReference type="PANTHER" id="PTHR46511:SF1">
    <property type="entry name" value="MORN REPEAT-CONTAINING PROTEIN 3"/>
    <property type="match status" value="1"/>
</dbReference>
<dbReference type="EMBL" id="ASPP01013976">
    <property type="protein sequence ID" value="ETO19146.1"/>
    <property type="molecule type" value="Genomic_DNA"/>
</dbReference>
<keyword evidence="3" id="KW-0968">Cytoplasmic vesicle</keyword>
<dbReference type="OMA" id="GEANAVW"/>
<dbReference type="AlphaFoldDB" id="X6MZ92"/>
<dbReference type="SUPFAM" id="SSF82185">
    <property type="entry name" value="Histone H3 K4-specific methyltransferase SET7/9 N-terminal domain"/>
    <property type="match status" value="2"/>
</dbReference>
<protein>
    <recommendedName>
        <fullName evidence="4">MORN repeat-containing protein 3</fullName>
    </recommendedName>
</protein>
<evidence type="ECO:0000256" key="1">
    <source>
        <dbReference type="ARBA" id="ARBA00004218"/>
    </source>
</evidence>
<proteinExistence type="predicted"/>
<dbReference type="GO" id="GO:0001669">
    <property type="term" value="C:acrosomal vesicle"/>
    <property type="evidence" value="ECO:0007669"/>
    <property type="project" value="UniProtKB-SubCell"/>
</dbReference>
<dbReference type="Pfam" id="PF02493">
    <property type="entry name" value="MORN"/>
    <property type="match status" value="7"/>
</dbReference>
<organism evidence="6 7">
    <name type="scientific">Reticulomyxa filosa</name>
    <dbReference type="NCBI Taxonomy" id="46433"/>
    <lineage>
        <taxon>Eukaryota</taxon>
        <taxon>Sar</taxon>
        <taxon>Rhizaria</taxon>
        <taxon>Retaria</taxon>
        <taxon>Foraminifera</taxon>
        <taxon>Monothalamids</taxon>
        <taxon>Reticulomyxidae</taxon>
        <taxon>Reticulomyxa</taxon>
    </lineage>
</organism>
<gene>
    <name evidence="6" type="ORF">RFI_18089</name>
</gene>